<dbReference type="PRINTS" id="PR00397">
    <property type="entry name" value="SIROHAEM"/>
</dbReference>
<dbReference type="GO" id="GO:0020037">
    <property type="term" value="F:heme binding"/>
    <property type="evidence" value="ECO:0007669"/>
    <property type="project" value="InterPro"/>
</dbReference>
<dbReference type="GO" id="GO:0046872">
    <property type="term" value="F:metal ion binding"/>
    <property type="evidence" value="ECO:0007669"/>
    <property type="project" value="UniProtKB-KW"/>
</dbReference>
<evidence type="ECO:0000256" key="11">
    <source>
        <dbReference type="ARBA" id="ARBA00023004"/>
    </source>
</evidence>
<keyword evidence="21" id="KW-1185">Reference proteome</keyword>
<dbReference type="GO" id="GO:0051539">
    <property type="term" value="F:4 iron, 4 sulfur cluster binding"/>
    <property type="evidence" value="ECO:0007669"/>
    <property type="project" value="UniProtKB-KW"/>
</dbReference>
<dbReference type="SUPFAM" id="SSF55124">
    <property type="entry name" value="Nitrite/Sulfite reductase N-terminal domain-like"/>
    <property type="match status" value="2"/>
</dbReference>
<dbReference type="GO" id="GO:0004783">
    <property type="term" value="F:sulfite reductase (NADPH) activity"/>
    <property type="evidence" value="ECO:0007669"/>
    <property type="project" value="UniProtKB-EC"/>
</dbReference>
<evidence type="ECO:0000256" key="13">
    <source>
        <dbReference type="ARBA" id="ARBA00023192"/>
    </source>
</evidence>
<dbReference type="Pfam" id="PF01077">
    <property type="entry name" value="NIR_SIR"/>
    <property type="match status" value="1"/>
</dbReference>
<evidence type="ECO:0000256" key="12">
    <source>
        <dbReference type="ARBA" id="ARBA00023014"/>
    </source>
</evidence>
<sequence length="560" mass="63028">MTETTVRRSKVERIKEQSDNLRGRLREELAEPTTHFGEESQQLLKFHGIYQQDDRDERKARKESALEPDYSFMVRTKNPGGYAPAAFYLAIDALADSLGNGTIRATTRQGLQLHGIHKRNLQEVVATISTHLGSTLGACGDINRNVMAPAAPFASLPYVAAREAAVQIAELLTPRTGAYVEVWQGEEKLFTDEPEVEPIYGKTYMPRKFKIAVAVEGDNSVDLYTQDLGLVPLFEGERLVGYNLTVGGGLGMTHANPETFPRRADHLGFVLPEDMLDAVKAIVLVQRDFGDRYNRRHARLKYLIHDRGLEWFRDQVEKYLGKALLPWRPVASWRYEDYLGWHPQGDGRYFLGLWIENGRILDREGLYLKSALRQIVERFGLHLIFTPTQNLLIVDVLPDQREAIDGILQRAGIETADNIVPSHRYAMACPALPTCSLALTESERVLPSIVEELTAHLRQLELADTPISIRMTGCPNGCARPYMGEIGFVGSAPGAYHLFLGGNFESTRLNWLFRERVKREEIAALLAPLFAYFKDERLPGESFGDFCARKGKADLEAQLL</sequence>
<dbReference type="GO" id="GO:0050311">
    <property type="term" value="F:sulfite reductase (ferredoxin) activity"/>
    <property type="evidence" value="ECO:0007669"/>
    <property type="project" value="TreeGrafter"/>
</dbReference>
<keyword evidence="13" id="KW-0028">Amino-acid biosynthesis</keyword>
<feature type="domain" description="Nitrite/Sulfite reductase ferredoxin-like" evidence="19">
    <location>
        <begin position="342"/>
        <end position="410"/>
    </location>
</feature>
<comment type="pathway">
    <text evidence="3">Sulfur metabolism; hydrogen sulfide biosynthesis; hydrogen sulfide from sulfite (NADPH route): step 1/1.</text>
</comment>
<evidence type="ECO:0000256" key="6">
    <source>
        <dbReference type="ARBA" id="ARBA00022485"/>
    </source>
</evidence>
<comment type="similarity">
    <text evidence="4">Belongs to the nitrite and sulfite reductase 4Fe-4S domain family.</text>
</comment>
<dbReference type="InterPro" id="IPR005117">
    <property type="entry name" value="NiRdtase/SiRdtase_haem-b_fer"/>
</dbReference>
<protein>
    <recommendedName>
        <fullName evidence="5">assimilatory sulfite reductase (NADPH)</fullName>
        <ecNumber evidence="5">1.8.1.2</ecNumber>
    </recommendedName>
</protein>
<evidence type="ECO:0000313" key="20">
    <source>
        <dbReference type="EMBL" id="AGY59351.1"/>
    </source>
</evidence>
<keyword evidence="8" id="KW-0479">Metal-binding</keyword>
<dbReference type="InterPro" id="IPR045169">
    <property type="entry name" value="NO2/SO3_Rdtase_4Fe4S_prot"/>
</dbReference>
<dbReference type="eggNOG" id="COG0155">
    <property type="taxonomic scope" value="Bacteria"/>
</dbReference>
<keyword evidence="13" id="KW-0198">Cysteine biosynthesis</keyword>
<dbReference type="InterPro" id="IPR006067">
    <property type="entry name" value="NO2/SO3_Rdtase_4Fe4S_dom"/>
</dbReference>
<evidence type="ECO:0000256" key="14">
    <source>
        <dbReference type="ARBA" id="ARBA00052219"/>
    </source>
</evidence>
<comment type="catalytic activity">
    <reaction evidence="14">
        <text>hydrogen sulfide + 3 NADP(+) + 3 H2O = sulfite + 3 NADPH + 4 H(+)</text>
        <dbReference type="Rhea" id="RHEA:13801"/>
        <dbReference type="ChEBI" id="CHEBI:15377"/>
        <dbReference type="ChEBI" id="CHEBI:15378"/>
        <dbReference type="ChEBI" id="CHEBI:17359"/>
        <dbReference type="ChEBI" id="CHEBI:29919"/>
        <dbReference type="ChEBI" id="CHEBI:57783"/>
        <dbReference type="ChEBI" id="CHEBI:58349"/>
        <dbReference type="EC" id="1.8.1.2"/>
    </reaction>
</comment>
<gene>
    <name evidence="20" type="primary">sir</name>
    <name evidence="20" type="ORF">GKIL_3105</name>
</gene>
<evidence type="ECO:0000256" key="10">
    <source>
        <dbReference type="ARBA" id="ARBA00023002"/>
    </source>
</evidence>
<dbReference type="InterPro" id="IPR045854">
    <property type="entry name" value="NO2/SO3_Rdtase_4Fe4S_sf"/>
</dbReference>
<evidence type="ECO:0000256" key="2">
    <source>
        <dbReference type="ARBA" id="ARBA00001966"/>
    </source>
</evidence>
<keyword evidence="6" id="KW-0004">4Fe-4S</keyword>
<evidence type="ECO:0000256" key="16">
    <source>
        <dbReference type="ARBA" id="ARBA00062253"/>
    </source>
</evidence>
<evidence type="ECO:0000259" key="19">
    <source>
        <dbReference type="Pfam" id="PF03460"/>
    </source>
</evidence>
<dbReference type="NCBIfam" id="NF010029">
    <property type="entry name" value="PRK13504.1"/>
    <property type="match status" value="1"/>
</dbReference>
<dbReference type="HOGENOM" id="CLU_001975_3_0_3"/>
<comment type="cofactor">
    <cofactor evidence="2">
        <name>[4Fe-4S] cluster</name>
        <dbReference type="ChEBI" id="CHEBI:49883"/>
    </cofactor>
</comment>
<keyword evidence="10 20" id="KW-0560">Oxidoreductase</keyword>
<dbReference type="GO" id="GO:0000103">
    <property type="term" value="P:sulfate assimilation"/>
    <property type="evidence" value="ECO:0007669"/>
    <property type="project" value="UniProtKB-ARBA"/>
</dbReference>
<evidence type="ECO:0000256" key="3">
    <source>
        <dbReference type="ARBA" id="ARBA00004774"/>
    </source>
</evidence>
<evidence type="ECO:0000259" key="18">
    <source>
        <dbReference type="Pfam" id="PF01077"/>
    </source>
</evidence>
<dbReference type="EC" id="1.8.1.2" evidence="5"/>
<dbReference type="EMBL" id="CP003587">
    <property type="protein sequence ID" value="AGY59351.1"/>
    <property type="molecule type" value="Genomic_DNA"/>
</dbReference>
<evidence type="ECO:0000256" key="4">
    <source>
        <dbReference type="ARBA" id="ARBA00010429"/>
    </source>
</evidence>
<evidence type="ECO:0000256" key="7">
    <source>
        <dbReference type="ARBA" id="ARBA00022617"/>
    </source>
</evidence>
<dbReference type="InterPro" id="IPR036136">
    <property type="entry name" value="Nit/Sulf_reduc_fer-like_dom_sf"/>
</dbReference>
<evidence type="ECO:0000256" key="8">
    <source>
        <dbReference type="ARBA" id="ARBA00022723"/>
    </source>
</evidence>
<dbReference type="InterPro" id="IPR006066">
    <property type="entry name" value="NO2/SO3_Rdtase_FeS/sirohaem_BS"/>
</dbReference>
<dbReference type="KEGG" id="glj:GKIL_3105"/>
<dbReference type="SUPFAM" id="SSF56014">
    <property type="entry name" value="Nitrite and sulphite reductase 4Fe-4S domain-like"/>
    <property type="match status" value="2"/>
</dbReference>
<evidence type="ECO:0000256" key="15">
    <source>
        <dbReference type="ARBA" id="ARBA00057160"/>
    </source>
</evidence>
<feature type="region of interest" description="Disordered" evidence="17">
    <location>
        <begin position="1"/>
        <end position="20"/>
    </location>
</feature>
<dbReference type="FunFam" id="3.30.413.10:FF:000003">
    <property type="entry name" value="Sulfite reductase [NADPH] hemoprotein beta-component"/>
    <property type="match status" value="1"/>
</dbReference>
<feature type="domain" description="Nitrite/Sulfite reductase ferredoxin-like" evidence="19">
    <location>
        <begin position="70"/>
        <end position="127"/>
    </location>
</feature>
<dbReference type="RefSeq" id="WP_023174607.1">
    <property type="nucleotide sequence ID" value="NC_022600.1"/>
</dbReference>
<dbReference type="PROSITE" id="PS00365">
    <property type="entry name" value="NIR_SIR"/>
    <property type="match status" value="1"/>
</dbReference>
<dbReference type="PATRIC" id="fig|1183438.3.peg.3056"/>
<dbReference type="Pfam" id="PF03460">
    <property type="entry name" value="NIR_SIR_ferr"/>
    <property type="match status" value="2"/>
</dbReference>
<dbReference type="GO" id="GO:0019344">
    <property type="term" value="P:cysteine biosynthetic process"/>
    <property type="evidence" value="ECO:0007669"/>
    <property type="project" value="UniProtKB-KW"/>
</dbReference>
<name>U5QKC3_GLOK1</name>
<keyword evidence="12" id="KW-0411">Iron-sulfur</keyword>
<dbReference type="Gene3D" id="3.30.413.10">
    <property type="entry name" value="Sulfite Reductase Hemoprotein, domain 1"/>
    <property type="match status" value="2"/>
</dbReference>
<keyword evidence="9" id="KW-0521">NADP</keyword>
<comment type="cofactor">
    <cofactor evidence="1">
        <name>siroheme</name>
        <dbReference type="ChEBI" id="CHEBI:60052"/>
    </cofactor>
</comment>
<evidence type="ECO:0000313" key="21">
    <source>
        <dbReference type="Proteomes" id="UP000017396"/>
    </source>
</evidence>
<evidence type="ECO:0000256" key="1">
    <source>
        <dbReference type="ARBA" id="ARBA00001929"/>
    </source>
</evidence>
<dbReference type="STRING" id="1183438.GKIL_3105"/>
<dbReference type="GO" id="GO:0009337">
    <property type="term" value="C:sulfite reductase complex (NADPH)"/>
    <property type="evidence" value="ECO:0007669"/>
    <property type="project" value="TreeGrafter"/>
</dbReference>
<proteinExistence type="inferred from homology"/>
<dbReference type="PANTHER" id="PTHR11493">
    <property type="entry name" value="SULFITE REDUCTASE [NADPH] SUBUNIT BETA-RELATED"/>
    <property type="match status" value="1"/>
</dbReference>
<dbReference type="Gene3D" id="3.90.480.20">
    <property type="match status" value="1"/>
</dbReference>
<comment type="function">
    <text evidence="15">Component of the sulfite reductase complex that catalyzes the 6-electron reduction of sulfite to sulfide. This is one of several activities required for the biosynthesis of L-cysteine from sulfate.</text>
</comment>
<feature type="domain" description="Nitrite/sulphite reductase 4Fe-4S" evidence="18">
    <location>
        <begin position="170"/>
        <end position="323"/>
    </location>
</feature>
<reference evidence="20 21" key="1">
    <citation type="journal article" date="2013" name="PLoS ONE">
        <title>Cultivation and Complete Genome Sequencing of Gloeobacter kilaueensis sp. nov., from a Lava Cave in Kilauea Caldera, Hawai'i.</title>
        <authorList>
            <person name="Saw J.H."/>
            <person name="Schatz M."/>
            <person name="Brown M.V."/>
            <person name="Kunkel D.D."/>
            <person name="Foster J.S."/>
            <person name="Shick H."/>
            <person name="Christensen S."/>
            <person name="Hou S."/>
            <person name="Wan X."/>
            <person name="Donachie S.P."/>
        </authorList>
    </citation>
    <scope>NUCLEOTIDE SEQUENCE [LARGE SCALE GENOMIC DNA]</scope>
    <source>
        <strain evidence="21">JS</strain>
    </source>
</reference>
<dbReference type="OrthoDB" id="9803707at2"/>
<comment type="subunit">
    <text evidence="16">Alpha(8)-beta(8). The alpha component is a flavoprotein, the beta component is a hemoprotein.</text>
</comment>
<evidence type="ECO:0000256" key="17">
    <source>
        <dbReference type="SAM" id="MobiDB-lite"/>
    </source>
</evidence>
<evidence type="ECO:0000256" key="5">
    <source>
        <dbReference type="ARBA" id="ARBA00012604"/>
    </source>
</evidence>
<dbReference type="Proteomes" id="UP000017396">
    <property type="component" value="Chromosome"/>
</dbReference>
<keyword evidence="7" id="KW-0349">Heme</keyword>
<accession>U5QKC3</accession>
<dbReference type="PANTHER" id="PTHR11493:SF47">
    <property type="entry name" value="SULFITE REDUCTASE [NADPH] SUBUNIT BETA"/>
    <property type="match status" value="1"/>
</dbReference>
<keyword evidence="11" id="KW-0408">Iron</keyword>
<dbReference type="AlphaFoldDB" id="U5QKC3"/>
<organism evidence="20 21">
    <name type="scientific">Gloeobacter kilaueensis (strain ATCC BAA-2537 / CCAP 1431/1 / ULC 316 / JS1)</name>
    <dbReference type="NCBI Taxonomy" id="1183438"/>
    <lineage>
        <taxon>Bacteria</taxon>
        <taxon>Bacillati</taxon>
        <taxon>Cyanobacteriota</taxon>
        <taxon>Cyanophyceae</taxon>
        <taxon>Gloeobacterales</taxon>
        <taxon>Gloeobacteraceae</taxon>
        <taxon>Gloeobacter</taxon>
    </lineage>
</organism>
<evidence type="ECO:0000256" key="9">
    <source>
        <dbReference type="ARBA" id="ARBA00022857"/>
    </source>
</evidence>